<feature type="compositionally biased region" description="Low complexity" evidence="1">
    <location>
        <begin position="142"/>
        <end position="152"/>
    </location>
</feature>
<dbReference type="RefSeq" id="XP_066659047.1">
    <property type="nucleotide sequence ID" value="XM_066794646.1"/>
</dbReference>
<feature type="compositionally biased region" description="Low complexity" evidence="1">
    <location>
        <begin position="114"/>
        <end position="134"/>
    </location>
</feature>
<evidence type="ECO:0000313" key="3">
    <source>
        <dbReference type="EMBL" id="KAK7542754.1"/>
    </source>
</evidence>
<dbReference type="EMBL" id="JBBPEH010000002">
    <property type="protein sequence ID" value="KAK7542754.1"/>
    <property type="molecule type" value="Genomic_DNA"/>
</dbReference>
<name>A0ABR1M580_9PEZI</name>
<dbReference type="GeneID" id="92027552"/>
<keyword evidence="2" id="KW-0732">Signal</keyword>
<feature type="signal peptide" evidence="2">
    <location>
        <begin position="1"/>
        <end position="25"/>
    </location>
</feature>
<dbReference type="Proteomes" id="UP001360953">
    <property type="component" value="Unassembled WGS sequence"/>
</dbReference>
<feature type="compositionally biased region" description="Low complexity" evidence="1">
    <location>
        <begin position="186"/>
        <end position="202"/>
    </location>
</feature>
<feature type="chain" id="PRO_5047128250" evidence="2">
    <location>
        <begin position="26"/>
        <end position="284"/>
    </location>
</feature>
<feature type="region of interest" description="Disordered" evidence="1">
    <location>
        <begin position="111"/>
        <end position="220"/>
    </location>
</feature>
<reference evidence="3 4" key="1">
    <citation type="submission" date="2024-04" db="EMBL/GenBank/DDBJ databases">
        <title>Phyllosticta paracitricarpa is synonymous to the EU quarantine fungus P. citricarpa based on phylogenomic analyses.</title>
        <authorList>
            <consortium name="Lawrence Berkeley National Laboratory"/>
            <person name="Van ingen-buijs V.A."/>
            <person name="Van westerhoven A.C."/>
            <person name="Haridas S."/>
            <person name="Skiadas P."/>
            <person name="Martin F."/>
            <person name="Groenewald J.Z."/>
            <person name="Crous P.W."/>
            <person name="Seidl M.F."/>
        </authorList>
    </citation>
    <scope>NUCLEOTIDE SEQUENCE [LARGE SCALE GENOMIC DNA]</scope>
    <source>
        <strain evidence="3 4">CPC 17464</strain>
    </source>
</reference>
<accession>A0ABR1M580</accession>
<evidence type="ECO:0000313" key="4">
    <source>
        <dbReference type="Proteomes" id="UP001360953"/>
    </source>
</evidence>
<evidence type="ECO:0000256" key="2">
    <source>
        <dbReference type="SAM" id="SignalP"/>
    </source>
</evidence>
<feature type="region of interest" description="Disordered" evidence="1">
    <location>
        <begin position="236"/>
        <end position="259"/>
    </location>
</feature>
<evidence type="ECO:0000256" key="1">
    <source>
        <dbReference type="SAM" id="MobiDB-lite"/>
    </source>
</evidence>
<protein>
    <submittedName>
        <fullName evidence="3">Uncharacterized protein</fullName>
    </submittedName>
</protein>
<proteinExistence type="predicted"/>
<comment type="caution">
    <text evidence="3">The sequence shown here is derived from an EMBL/GenBank/DDBJ whole genome shotgun (WGS) entry which is preliminary data.</text>
</comment>
<gene>
    <name evidence="3" type="ORF">J3D65DRAFT_227698</name>
</gene>
<organism evidence="3 4">
    <name type="scientific">Phyllosticta citribraziliensis</name>
    <dbReference type="NCBI Taxonomy" id="989973"/>
    <lineage>
        <taxon>Eukaryota</taxon>
        <taxon>Fungi</taxon>
        <taxon>Dikarya</taxon>
        <taxon>Ascomycota</taxon>
        <taxon>Pezizomycotina</taxon>
        <taxon>Dothideomycetes</taxon>
        <taxon>Dothideomycetes incertae sedis</taxon>
        <taxon>Botryosphaeriales</taxon>
        <taxon>Phyllostictaceae</taxon>
        <taxon>Phyllosticta</taxon>
    </lineage>
</organism>
<sequence>MTRLCAQISLFTLAVLATLLPEISADLAHPRRGSDIVRRTVNGRAPYLIRAKNNATVTPAAQPVAAAKNFTVTQVVTQQLTTTNIQMMTMTVSRPWSFMELPLILLPGHCNPESSSTSSSSTHNRSCGCTTTTRSRTRSRTRLTTTTRSTTCQRERRICQRGLYGTTSTTASTTRRWKRGRPNTKSTATSAASSAATTSSTSRLGGLRHSRAGSVASRGTTEPHRLAFCGGCPPARHRSGQSGQCADLWPGQERSSAGADGVGVLVSEGGQDCRSDSDSRLYVL</sequence>
<keyword evidence="4" id="KW-1185">Reference proteome</keyword>